<dbReference type="Proteomes" id="UP001280121">
    <property type="component" value="Unassembled WGS sequence"/>
</dbReference>
<evidence type="ECO:0000256" key="3">
    <source>
        <dbReference type="ARBA" id="ARBA00006958"/>
    </source>
</evidence>
<protein>
    <recommendedName>
        <fullName evidence="8">DDE Tnp4 domain-containing protein</fullName>
    </recommendedName>
</protein>
<comment type="similarity">
    <text evidence="3">Belongs to the HARBI1 family.</text>
</comment>
<dbReference type="EMBL" id="JANJYI010000005">
    <property type="protein sequence ID" value="KAK2649331.1"/>
    <property type="molecule type" value="Genomic_DNA"/>
</dbReference>
<evidence type="ECO:0000259" key="8">
    <source>
        <dbReference type="Pfam" id="PF13359"/>
    </source>
</evidence>
<comment type="caution">
    <text evidence="9">The sequence shown here is derived from an EMBL/GenBank/DDBJ whole genome shotgun (WGS) entry which is preliminary data.</text>
</comment>
<feature type="domain" description="DDE Tnp4" evidence="8">
    <location>
        <begin position="116"/>
        <end position="220"/>
    </location>
</feature>
<dbReference type="GO" id="GO:0046872">
    <property type="term" value="F:metal ion binding"/>
    <property type="evidence" value="ECO:0007669"/>
    <property type="project" value="UniProtKB-KW"/>
</dbReference>
<keyword evidence="6" id="KW-0378">Hydrolase</keyword>
<evidence type="ECO:0000256" key="2">
    <source>
        <dbReference type="ARBA" id="ARBA00004123"/>
    </source>
</evidence>
<keyword evidence="7" id="KW-0539">Nucleus</keyword>
<evidence type="ECO:0000313" key="10">
    <source>
        <dbReference type="Proteomes" id="UP001280121"/>
    </source>
</evidence>
<accession>A0AAD9U7H2</accession>
<dbReference type="InterPro" id="IPR027806">
    <property type="entry name" value="HARBI1_dom"/>
</dbReference>
<dbReference type="InterPro" id="IPR045249">
    <property type="entry name" value="HARBI1-like"/>
</dbReference>
<dbReference type="AlphaFoldDB" id="A0AAD9U7H2"/>
<keyword evidence="5" id="KW-0479">Metal-binding</keyword>
<reference evidence="9" key="1">
    <citation type="journal article" date="2023" name="Plant J.">
        <title>Genome sequences and population genomics provide insights into the demographic history, inbreeding, and mutation load of two 'living fossil' tree species of Dipteronia.</title>
        <authorList>
            <person name="Feng Y."/>
            <person name="Comes H.P."/>
            <person name="Chen J."/>
            <person name="Zhu S."/>
            <person name="Lu R."/>
            <person name="Zhang X."/>
            <person name="Li P."/>
            <person name="Qiu J."/>
            <person name="Olsen K.M."/>
            <person name="Qiu Y."/>
        </authorList>
    </citation>
    <scope>NUCLEOTIDE SEQUENCE</scope>
    <source>
        <strain evidence="9">KIB01</strain>
    </source>
</reference>
<organism evidence="9 10">
    <name type="scientific">Dipteronia dyeriana</name>
    <dbReference type="NCBI Taxonomy" id="168575"/>
    <lineage>
        <taxon>Eukaryota</taxon>
        <taxon>Viridiplantae</taxon>
        <taxon>Streptophyta</taxon>
        <taxon>Embryophyta</taxon>
        <taxon>Tracheophyta</taxon>
        <taxon>Spermatophyta</taxon>
        <taxon>Magnoliopsida</taxon>
        <taxon>eudicotyledons</taxon>
        <taxon>Gunneridae</taxon>
        <taxon>Pentapetalae</taxon>
        <taxon>rosids</taxon>
        <taxon>malvids</taxon>
        <taxon>Sapindales</taxon>
        <taxon>Sapindaceae</taxon>
        <taxon>Hippocastanoideae</taxon>
        <taxon>Acereae</taxon>
        <taxon>Dipteronia</taxon>
    </lineage>
</organism>
<dbReference type="GO" id="GO:0016787">
    <property type="term" value="F:hydrolase activity"/>
    <property type="evidence" value="ECO:0007669"/>
    <property type="project" value="UniProtKB-KW"/>
</dbReference>
<sequence>MDVEENLELNWDDPQMDEEDNLGLRWGKNWEYIQETQDQSFRRFFSETISRHLHEVLRAIIFLEDQFLRQPNGDEVPQEIISSHRLYPYIKEKLMEHIRVKVSKDEAARYRERKDCMTQNVMEGTASDSRTIKNALARADRLIIPKEKIYLVDARYMLRSGLLKPYRGVRYHLKEYSARAPEDAQELFNHRHAALHNVIERTFGMLKKRFPIISGATKPHYLVKTIT</sequence>
<evidence type="ECO:0000256" key="5">
    <source>
        <dbReference type="ARBA" id="ARBA00022723"/>
    </source>
</evidence>
<name>A0AAD9U7H2_9ROSI</name>
<gene>
    <name evidence="9" type="ORF">Ddye_016820</name>
</gene>
<evidence type="ECO:0000313" key="9">
    <source>
        <dbReference type="EMBL" id="KAK2649331.1"/>
    </source>
</evidence>
<dbReference type="PANTHER" id="PTHR22930">
    <property type="match status" value="1"/>
</dbReference>
<comment type="cofactor">
    <cofactor evidence="1">
        <name>a divalent metal cation</name>
        <dbReference type="ChEBI" id="CHEBI:60240"/>
    </cofactor>
</comment>
<keyword evidence="10" id="KW-1185">Reference proteome</keyword>
<proteinExistence type="inferred from homology"/>
<keyword evidence="4" id="KW-0540">Nuclease</keyword>
<comment type="subcellular location">
    <subcellularLocation>
        <location evidence="2">Nucleus</location>
    </subcellularLocation>
</comment>
<evidence type="ECO:0000256" key="4">
    <source>
        <dbReference type="ARBA" id="ARBA00022722"/>
    </source>
</evidence>
<dbReference type="GO" id="GO:0005634">
    <property type="term" value="C:nucleus"/>
    <property type="evidence" value="ECO:0007669"/>
    <property type="project" value="UniProtKB-SubCell"/>
</dbReference>
<evidence type="ECO:0000256" key="6">
    <source>
        <dbReference type="ARBA" id="ARBA00022801"/>
    </source>
</evidence>
<dbReference type="Pfam" id="PF13359">
    <property type="entry name" value="DDE_Tnp_4"/>
    <property type="match status" value="1"/>
</dbReference>
<evidence type="ECO:0000256" key="7">
    <source>
        <dbReference type="ARBA" id="ARBA00023242"/>
    </source>
</evidence>
<dbReference type="PANTHER" id="PTHR22930:SF268">
    <property type="entry name" value="NUCLEASE HARBI1"/>
    <property type="match status" value="1"/>
</dbReference>
<evidence type="ECO:0000256" key="1">
    <source>
        <dbReference type="ARBA" id="ARBA00001968"/>
    </source>
</evidence>
<dbReference type="GO" id="GO:0004518">
    <property type="term" value="F:nuclease activity"/>
    <property type="evidence" value="ECO:0007669"/>
    <property type="project" value="UniProtKB-KW"/>
</dbReference>